<dbReference type="EMBL" id="WJXW01000015">
    <property type="protein sequence ID" value="KAF9730129.1"/>
    <property type="molecule type" value="Genomic_DNA"/>
</dbReference>
<evidence type="ECO:0000313" key="12">
    <source>
        <dbReference type="EMBL" id="KAF9730129.1"/>
    </source>
</evidence>
<sequence length="562" mass="62222">MTDVQTSFTRITDLAPESNFRTRGCPAKNAVALSEHRRGTHWGAAEDGQHFLPSVGCKNESAMFLQNASTGNTQQVHKGPVGKERCASRTEQAVSSQDLILTEASAPLFAGLSREGNLCAGTGAKNVFDSLAGGANPWVPRHLDQRPALSISEYAALTTVEVDESRGGSTAISSLQLNHQSKWQSDYQAPCPQIMDEAVLGRCAASTSTLRLPVPNLPMPQSGLPSYCNEMNPNLMIPPWHSTWYYGPQALVALDPTTPLVLSESPSTQRLTPESLQLIPVQSSSVQRSTVPSSAFRWTGYEGPLSSLSSRQPQMDLKSSSITTPIVPNHCLNTYVSACHTGNSVTHAGNVRFQRVASPQEGSFRNRVCPSLMSRPDEDVELAARSTYVGSTGETIVEDSLRYCGQRDQSKRYRALRPTGEVQPGAKDGNPTITNGTRAMLHPEWGRWEQDWRRPQANLVKQERFPCPFCTTSFTRQHGLQRHMENHWGRKNYRCPLCWKTFVRNDNCAAHVATHVEKPGRSRGKNKKWPLSMVQAHIPAQKLREKISRLYVKDMEKYVASQ</sequence>
<keyword evidence="7" id="KW-0238">DNA-binding</keyword>
<name>A0A9P6G9G6_9PLEO</name>
<dbReference type="InterPro" id="IPR013087">
    <property type="entry name" value="Znf_C2H2_type"/>
</dbReference>
<dbReference type="PANTHER" id="PTHR46105">
    <property type="entry name" value="AGAP004733-PA"/>
    <property type="match status" value="1"/>
</dbReference>
<dbReference type="SMART" id="SM00355">
    <property type="entry name" value="ZnF_C2H2"/>
    <property type="match status" value="2"/>
</dbReference>
<keyword evidence="8" id="KW-0804">Transcription</keyword>
<dbReference type="Proteomes" id="UP000756921">
    <property type="component" value="Unassembled WGS sequence"/>
</dbReference>
<dbReference type="GO" id="GO:0005634">
    <property type="term" value="C:nucleus"/>
    <property type="evidence" value="ECO:0007669"/>
    <property type="project" value="UniProtKB-SubCell"/>
</dbReference>
<reference evidence="12" key="1">
    <citation type="journal article" date="2020" name="Mol. Plant Microbe Interact.">
        <title>Genome Sequence of the Biocontrol Agent Coniothyrium minitans strain Conio (IMI 134523).</title>
        <authorList>
            <person name="Patel D."/>
            <person name="Shittu T.A."/>
            <person name="Baroncelli R."/>
            <person name="Muthumeenakshi S."/>
            <person name="Osborne T.H."/>
            <person name="Janganan T.K."/>
            <person name="Sreenivasaprasad S."/>
        </authorList>
    </citation>
    <scope>NUCLEOTIDE SEQUENCE</scope>
    <source>
        <strain evidence="12">Conio</strain>
    </source>
</reference>
<keyword evidence="2" id="KW-0479">Metal-binding</keyword>
<keyword evidence="3" id="KW-0677">Repeat</keyword>
<dbReference type="OrthoDB" id="10018191at2759"/>
<evidence type="ECO:0000256" key="2">
    <source>
        <dbReference type="ARBA" id="ARBA00022723"/>
    </source>
</evidence>
<dbReference type="PROSITE" id="PS00028">
    <property type="entry name" value="ZINC_FINGER_C2H2_1"/>
    <property type="match status" value="2"/>
</dbReference>
<evidence type="ECO:0000256" key="1">
    <source>
        <dbReference type="ARBA" id="ARBA00004123"/>
    </source>
</evidence>
<dbReference type="Pfam" id="PF05605">
    <property type="entry name" value="zf-Di19"/>
    <property type="match status" value="1"/>
</dbReference>
<comment type="subcellular location">
    <subcellularLocation>
        <location evidence="1">Nucleus</location>
    </subcellularLocation>
</comment>
<dbReference type="InterPro" id="IPR050457">
    <property type="entry name" value="ZnFinger_BTB_dom_contain"/>
</dbReference>
<keyword evidence="4 10" id="KW-0863">Zinc-finger</keyword>
<keyword evidence="6" id="KW-0805">Transcription regulation</keyword>
<evidence type="ECO:0000256" key="7">
    <source>
        <dbReference type="ARBA" id="ARBA00023125"/>
    </source>
</evidence>
<organism evidence="12 13">
    <name type="scientific">Paraphaeosphaeria minitans</name>
    <dbReference type="NCBI Taxonomy" id="565426"/>
    <lineage>
        <taxon>Eukaryota</taxon>
        <taxon>Fungi</taxon>
        <taxon>Dikarya</taxon>
        <taxon>Ascomycota</taxon>
        <taxon>Pezizomycotina</taxon>
        <taxon>Dothideomycetes</taxon>
        <taxon>Pleosporomycetidae</taxon>
        <taxon>Pleosporales</taxon>
        <taxon>Massarineae</taxon>
        <taxon>Didymosphaeriaceae</taxon>
        <taxon>Paraphaeosphaeria</taxon>
    </lineage>
</organism>
<keyword evidence="9" id="KW-0539">Nucleus</keyword>
<evidence type="ECO:0000256" key="3">
    <source>
        <dbReference type="ARBA" id="ARBA00022737"/>
    </source>
</evidence>
<dbReference type="Gene3D" id="3.30.160.60">
    <property type="entry name" value="Classic Zinc Finger"/>
    <property type="match status" value="2"/>
</dbReference>
<evidence type="ECO:0000256" key="6">
    <source>
        <dbReference type="ARBA" id="ARBA00023015"/>
    </source>
</evidence>
<dbReference type="AlphaFoldDB" id="A0A9P6G9G6"/>
<dbReference type="GO" id="GO:0008270">
    <property type="term" value="F:zinc ion binding"/>
    <property type="evidence" value="ECO:0007669"/>
    <property type="project" value="UniProtKB-KW"/>
</dbReference>
<dbReference type="GO" id="GO:0000981">
    <property type="term" value="F:DNA-binding transcription factor activity, RNA polymerase II-specific"/>
    <property type="evidence" value="ECO:0007669"/>
    <property type="project" value="TreeGrafter"/>
</dbReference>
<dbReference type="SUPFAM" id="SSF57667">
    <property type="entry name" value="beta-beta-alpha zinc fingers"/>
    <property type="match status" value="1"/>
</dbReference>
<evidence type="ECO:0000256" key="8">
    <source>
        <dbReference type="ARBA" id="ARBA00023163"/>
    </source>
</evidence>
<keyword evidence="13" id="KW-1185">Reference proteome</keyword>
<evidence type="ECO:0000313" key="13">
    <source>
        <dbReference type="Proteomes" id="UP000756921"/>
    </source>
</evidence>
<evidence type="ECO:0000256" key="10">
    <source>
        <dbReference type="PROSITE-ProRule" id="PRU00042"/>
    </source>
</evidence>
<evidence type="ECO:0000256" key="4">
    <source>
        <dbReference type="ARBA" id="ARBA00022771"/>
    </source>
</evidence>
<gene>
    <name evidence="12" type="ORF">PMIN01_12062</name>
</gene>
<accession>A0A9P6G9G6</accession>
<proteinExistence type="predicted"/>
<dbReference type="PANTHER" id="PTHR46105:SF5">
    <property type="entry name" value="ZINC FINGER AND BTB DOMAIN-CONTAINING PROTEIN 44 ISOFORM X1"/>
    <property type="match status" value="1"/>
</dbReference>
<evidence type="ECO:0000256" key="9">
    <source>
        <dbReference type="ARBA" id="ARBA00023242"/>
    </source>
</evidence>
<feature type="domain" description="C2H2-type" evidence="11">
    <location>
        <begin position="465"/>
        <end position="492"/>
    </location>
</feature>
<feature type="domain" description="C2H2-type" evidence="11">
    <location>
        <begin position="493"/>
        <end position="520"/>
    </location>
</feature>
<comment type="caution">
    <text evidence="12">The sequence shown here is derived from an EMBL/GenBank/DDBJ whole genome shotgun (WGS) entry which is preliminary data.</text>
</comment>
<protein>
    <recommendedName>
        <fullName evidence="11">C2H2-type domain-containing protein</fullName>
    </recommendedName>
</protein>
<dbReference type="PROSITE" id="PS50157">
    <property type="entry name" value="ZINC_FINGER_C2H2_2"/>
    <property type="match status" value="2"/>
</dbReference>
<dbReference type="InterPro" id="IPR008598">
    <property type="entry name" value="Di19_Zn-bd"/>
</dbReference>
<evidence type="ECO:0000256" key="5">
    <source>
        <dbReference type="ARBA" id="ARBA00022833"/>
    </source>
</evidence>
<dbReference type="InterPro" id="IPR036236">
    <property type="entry name" value="Znf_C2H2_sf"/>
</dbReference>
<evidence type="ECO:0000259" key="11">
    <source>
        <dbReference type="PROSITE" id="PS50157"/>
    </source>
</evidence>
<dbReference type="GO" id="GO:0000978">
    <property type="term" value="F:RNA polymerase II cis-regulatory region sequence-specific DNA binding"/>
    <property type="evidence" value="ECO:0007669"/>
    <property type="project" value="TreeGrafter"/>
</dbReference>
<keyword evidence="5" id="KW-0862">Zinc</keyword>